<evidence type="ECO:0000256" key="2">
    <source>
        <dbReference type="ARBA" id="ARBA00022840"/>
    </source>
</evidence>
<dbReference type="EMBL" id="JASZYV010000003">
    <property type="protein sequence ID" value="MDM0046261.1"/>
    <property type="molecule type" value="Genomic_DNA"/>
</dbReference>
<dbReference type="Proteomes" id="UP001174908">
    <property type="component" value="Unassembled WGS sequence"/>
</dbReference>
<dbReference type="CDD" id="cd07302">
    <property type="entry name" value="CHD"/>
    <property type="match status" value="1"/>
</dbReference>
<evidence type="ECO:0000313" key="5">
    <source>
        <dbReference type="Proteomes" id="UP001174908"/>
    </source>
</evidence>
<proteinExistence type="predicted"/>
<reference evidence="4" key="1">
    <citation type="submission" date="2023-06" db="EMBL/GenBank/DDBJ databases">
        <authorList>
            <person name="Jiang Y."/>
            <person name="Liu Q."/>
        </authorList>
    </citation>
    <scope>NUCLEOTIDE SEQUENCE</scope>
    <source>
        <strain evidence="4">CGMCC 1.12089</strain>
    </source>
</reference>
<dbReference type="Gene3D" id="3.40.50.300">
    <property type="entry name" value="P-loop containing nucleotide triphosphate hydrolases"/>
    <property type="match status" value="1"/>
</dbReference>
<dbReference type="PROSITE" id="PS50125">
    <property type="entry name" value="GUANYLATE_CYCLASE_2"/>
    <property type="match status" value="1"/>
</dbReference>
<keyword evidence="5" id="KW-1185">Reference proteome</keyword>
<dbReference type="RefSeq" id="WP_286661344.1">
    <property type="nucleotide sequence ID" value="NZ_JASZYV010000003.1"/>
</dbReference>
<dbReference type="InterPro" id="IPR041664">
    <property type="entry name" value="AAA_16"/>
</dbReference>
<keyword evidence="1" id="KW-0547">Nucleotide-binding</keyword>
<dbReference type="Pfam" id="PF13191">
    <property type="entry name" value="AAA_16"/>
    <property type="match status" value="1"/>
</dbReference>
<dbReference type="Gene3D" id="1.25.40.10">
    <property type="entry name" value="Tetratricopeptide repeat domain"/>
    <property type="match status" value="1"/>
</dbReference>
<dbReference type="Gene3D" id="3.30.70.1230">
    <property type="entry name" value="Nucleotide cyclase"/>
    <property type="match status" value="1"/>
</dbReference>
<dbReference type="InterPro" id="IPR011990">
    <property type="entry name" value="TPR-like_helical_dom_sf"/>
</dbReference>
<dbReference type="SMART" id="SM00044">
    <property type="entry name" value="CYCc"/>
    <property type="match status" value="1"/>
</dbReference>
<dbReference type="InterPro" id="IPR027417">
    <property type="entry name" value="P-loop_NTPase"/>
</dbReference>
<dbReference type="InterPro" id="IPR029787">
    <property type="entry name" value="Nucleotide_cyclase"/>
</dbReference>
<evidence type="ECO:0000256" key="1">
    <source>
        <dbReference type="ARBA" id="ARBA00022741"/>
    </source>
</evidence>
<dbReference type="SUPFAM" id="SSF52540">
    <property type="entry name" value="P-loop containing nucleoside triphosphate hydrolases"/>
    <property type="match status" value="1"/>
</dbReference>
<dbReference type="InterPro" id="IPR001054">
    <property type="entry name" value="A/G_cyclase"/>
</dbReference>
<gene>
    <name evidence="4" type="ORF">QTH91_17345</name>
</gene>
<dbReference type="SUPFAM" id="SSF48452">
    <property type="entry name" value="TPR-like"/>
    <property type="match status" value="1"/>
</dbReference>
<feature type="domain" description="Guanylate cyclase" evidence="3">
    <location>
        <begin position="21"/>
        <end position="152"/>
    </location>
</feature>
<evidence type="ECO:0000313" key="4">
    <source>
        <dbReference type="EMBL" id="MDM0046261.1"/>
    </source>
</evidence>
<accession>A0ABT7NE80</accession>
<keyword evidence="2" id="KW-0067">ATP-binding</keyword>
<comment type="caution">
    <text evidence="4">The sequence shown here is derived from an EMBL/GenBank/DDBJ whole genome shotgun (WGS) entry which is preliminary data.</text>
</comment>
<dbReference type="SUPFAM" id="SSF55073">
    <property type="entry name" value="Nucleotide cyclase"/>
    <property type="match status" value="1"/>
</dbReference>
<protein>
    <submittedName>
        <fullName evidence="4">AAA family ATPase</fullName>
    </submittedName>
</protein>
<name>A0ABT7NE80_9BURK</name>
<organism evidence="4 5">
    <name type="scientific">Variovorax dokdonensis</name>
    <dbReference type="NCBI Taxonomy" id="344883"/>
    <lineage>
        <taxon>Bacteria</taxon>
        <taxon>Pseudomonadati</taxon>
        <taxon>Pseudomonadota</taxon>
        <taxon>Betaproteobacteria</taxon>
        <taxon>Burkholderiales</taxon>
        <taxon>Comamonadaceae</taxon>
        <taxon>Variovorax</taxon>
    </lineage>
</organism>
<dbReference type="PANTHER" id="PTHR16305:SF28">
    <property type="entry name" value="GUANYLATE CYCLASE DOMAIN-CONTAINING PROTEIN"/>
    <property type="match status" value="1"/>
</dbReference>
<evidence type="ECO:0000259" key="3">
    <source>
        <dbReference type="PROSITE" id="PS50125"/>
    </source>
</evidence>
<dbReference type="PANTHER" id="PTHR16305">
    <property type="entry name" value="TESTICULAR SOLUBLE ADENYLYL CYCLASE"/>
    <property type="match status" value="1"/>
</dbReference>
<dbReference type="Pfam" id="PF00211">
    <property type="entry name" value="Guanylate_cyc"/>
    <property type="match status" value="1"/>
</dbReference>
<sequence>MAGPHGETEAASAGPERRQLTVLFCDLVGSTALSHHLDPEDVRDIILRYQRTARSLIERYEGDIARYMGDGILAYFGYPTAHEDDPARAVLAGLDIVAAPYTADASLPSGARLEVRVGIATGLVVVGDRIGAGASQEAAAVGESINLAARLQSLAPSGCLVISDRTRELTQGRFEFRDHGLHDIKGFDEPVRAWQVVRGAVAESRFHALRDRGMTPFIGREEEVARGQALLRRVEDGAGQVLLLLGEAGIGKSRLAETLLDGSKQRAARIVRLQCSPYHPHSALHPLIQRLRHEAGLDGCEAPGQAHDRLCQLLASASADEPEPGDLARRVAVLAALLSLPEDPRYPPPQLTAQQLKARTLEVAADWLLAPSGSGPCLVLVEDAHWIDPTSLQLLDLLVRRAADAPAGIVITSRTTLDVPWVALGHVNVILLDRLGADEAGAMACSLLADEAPSAKLVAQIVRLTDGVPLFIEEFTKAVESRMPVQSNAGGERLSNLGSMPDNGAFGVPLTLQDSLMARLDRLGSAKQVAQMAAVLGREFTRDGLAGLCGLDHEALDAALGVLMESQVVFGRGSPPHPAFAFKHALVQEAAYASLLRHRRQELHGRAGTILANVQPGGAAVEPELVAHHYALAGQALAAARYSALAGKRSLDRWANLEALGHTALGLEQLEHVQEGEARDQVELALRMIEGTAHRAVHGFASAHVMESFARALVLCERLGDAQHVVDVRRGLFSFYYARGELDLARHQGEQVMQLAEHHPGDRDTRVLAEWMLGVMAFWRGEFGDACERLERAASLYSPHADGATTLALQIDPAVNAWSHLTWGLWILGRPGSALACGARAVATARTLNQPLALAMAQFFHCATLACCGRYDALDEPLGELLAVTSEHGLVYLGSCAKVLRGQHWIETDHHAEGLAQVELAWHEFQAQQAQLGLPWLLSIMALGHAGVGRTAQAMEAIEAALQAMERKGERQWAPEVWRIKAKVLLMGGPDRVAEARAALQTSFSMALAQKAGSLALRSATSLAALLARQGEGAAASAILLPVRAQITEGEGTADLRAADELMSALR</sequence>